<dbReference type="EMBL" id="JAPNKA010000001">
    <property type="protein sequence ID" value="MCY1075180.1"/>
    <property type="molecule type" value="Genomic_DNA"/>
</dbReference>
<evidence type="ECO:0000313" key="3">
    <source>
        <dbReference type="Proteomes" id="UP001207654"/>
    </source>
</evidence>
<keyword evidence="3" id="KW-1185">Reference proteome</keyword>
<evidence type="ECO:0000256" key="1">
    <source>
        <dbReference type="SAM" id="MobiDB-lite"/>
    </source>
</evidence>
<sequence length="152" mass="15801">MNSPTALAAIDALLSEKRRARETLDADIAALERSRELLAGVLLPSRPAESVLVSGAVSSDAATSPPIAPGAWHEAALAVFNDGKTHTTAEVYDAAKAVVGPELGYSAVASWLNRMAGDRGVLQKDGRGEFSRPLPPPRVKAEKTSEEGTAAA</sequence>
<dbReference type="RefSeq" id="WP_267534128.1">
    <property type="nucleotide sequence ID" value="NZ_JAPNKA010000001.1"/>
</dbReference>
<evidence type="ECO:0000313" key="2">
    <source>
        <dbReference type="EMBL" id="MCY1075180.1"/>
    </source>
</evidence>
<accession>A0ABT4A0J5</accession>
<comment type="caution">
    <text evidence="2">The sequence shown here is derived from an EMBL/GenBank/DDBJ whole genome shotgun (WGS) entry which is preliminary data.</text>
</comment>
<name>A0ABT4A0J5_9BACT</name>
<evidence type="ECO:0008006" key="4">
    <source>
        <dbReference type="Google" id="ProtNLM"/>
    </source>
</evidence>
<dbReference type="Proteomes" id="UP001207654">
    <property type="component" value="Unassembled WGS sequence"/>
</dbReference>
<feature type="region of interest" description="Disordered" evidence="1">
    <location>
        <begin position="122"/>
        <end position="152"/>
    </location>
</feature>
<protein>
    <recommendedName>
        <fullName evidence="4">HTH HARE-type domain-containing protein</fullName>
    </recommendedName>
</protein>
<proteinExistence type="predicted"/>
<organism evidence="2 3">
    <name type="scientific">Archangium lansingense</name>
    <dbReference type="NCBI Taxonomy" id="2995310"/>
    <lineage>
        <taxon>Bacteria</taxon>
        <taxon>Pseudomonadati</taxon>
        <taxon>Myxococcota</taxon>
        <taxon>Myxococcia</taxon>
        <taxon>Myxococcales</taxon>
        <taxon>Cystobacterineae</taxon>
        <taxon>Archangiaceae</taxon>
        <taxon>Archangium</taxon>
    </lineage>
</organism>
<gene>
    <name evidence="2" type="ORF">OV287_11815</name>
</gene>
<reference evidence="2 3" key="1">
    <citation type="submission" date="2022-11" db="EMBL/GenBank/DDBJ databases">
        <title>Minimal conservation of predation-associated metabolite biosynthetic gene clusters underscores biosynthetic potential of Myxococcota including descriptions for ten novel species: Archangium lansinium sp. nov., Myxococcus landrumus sp. nov., Nannocystis bai.</title>
        <authorList>
            <person name="Ahearne A."/>
            <person name="Stevens C."/>
            <person name="Phillips K."/>
        </authorList>
    </citation>
    <scope>NUCLEOTIDE SEQUENCE [LARGE SCALE GENOMIC DNA]</scope>
    <source>
        <strain evidence="2 3">MIWBW</strain>
    </source>
</reference>